<dbReference type="GO" id="GO:0043248">
    <property type="term" value="P:proteasome assembly"/>
    <property type="evidence" value="ECO:0007669"/>
    <property type="project" value="InterPro"/>
</dbReference>
<dbReference type="Proteomes" id="UP000236544">
    <property type="component" value="Unassembled WGS sequence"/>
</dbReference>
<dbReference type="InterPro" id="IPR038605">
    <property type="entry name" value="Pba1_sf"/>
</dbReference>
<dbReference type="InterPro" id="IPR018855">
    <property type="entry name" value="Psome_chaperone_1_fun"/>
</dbReference>
<evidence type="ECO:0000313" key="1">
    <source>
        <dbReference type="EMBL" id="CUS23049.1"/>
    </source>
</evidence>
<organism evidence="1 2">
    <name type="scientific">Lachancea quebecensis</name>
    <dbReference type="NCBI Taxonomy" id="1654605"/>
    <lineage>
        <taxon>Eukaryota</taxon>
        <taxon>Fungi</taxon>
        <taxon>Dikarya</taxon>
        <taxon>Ascomycota</taxon>
        <taxon>Saccharomycotina</taxon>
        <taxon>Saccharomycetes</taxon>
        <taxon>Saccharomycetales</taxon>
        <taxon>Saccharomycetaceae</taxon>
        <taxon>Lachancea</taxon>
    </lineage>
</organism>
<gene>
    <name evidence="1" type="ORF">LAQU0_S08e01002g</name>
</gene>
<evidence type="ECO:0000313" key="2">
    <source>
        <dbReference type="Proteomes" id="UP000236544"/>
    </source>
</evidence>
<accession>A0A0N7MLR8</accession>
<reference evidence="2" key="1">
    <citation type="submission" date="2015-10" db="EMBL/GenBank/DDBJ databases">
        <authorList>
            <person name="Devillers H."/>
        </authorList>
    </citation>
    <scope>NUCLEOTIDE SEQUENCE [LARGE SCALE GENOMIC DNA]</scope>
</reference>
<name>A0A0N7MLR8_9SACH</name>
<keyword evidence="2" id="KW-1185">Reference proteome</keyword>
<proteinExistence type="predicted"/>
<dbReference type="Gene3D" id="3.40.50.12120">
    <property type="entry name" value="POC1 chaperone"/>
    <property type="match status" value="1"/>
</dbReference>
<dbReference type="AlphaFoldDB" id="A0A0N7MLR8"/>
<dbReference type="EMBL" id="LN890539">
    <property type="protein sequence ID" value="CUS23049.1"/>
    <property type="molecule type" value="Genomic_DNA"/>
</dbReference>
<protein>
    <submittedName>
        <fullName evidence="1">LAQU0S08e01002g1_1</fullName>
    </submittedName>
</protein>
<dbReference type="OrthoDB" id="4062897at2759"/>
<dbReference type="Pfam" id="PF10450">
    <property type="entry name" value="POC1"/>
    <property type="match status" value="1"/>
</dbReference>
<sequence length="267" mass="30405">MLFKQWNEYSEPRHYLDAPLEENADLDSLQLTPLPEVVLEKPINTSGFKRAFIITSIFRSLFEERLACAEHISTFVVAWQTKGREQHLYREDYQAQEDSKSTDETKRLEFPVHKLDDGTLFICVREDFLHVPPISINLLSREIAKLCRGLEVLLFGSSDRVERVKYVGFPGNVGKGLPLLTPPELVANFTASVMTQLLSSKVCFNGYVAPSEGPSGYEKLSMETMDLLIDLCWSEVNFGNREDYVKSCHRNWRLNGTVMGAQSGLYL</sequence>